<keyword evidence="5" id="KW-0808">Transferase</keyword>
<dbReference type="PROSITE" id="PS50885">
    <property type="entry name" value="HAMP"/>
    <property type="match status" value="1"/>
</dbReference>
<dbReference type="AlphaFoldDB" id="A0A1E3LWZ3"/>
<evidence type="ECO:0000256" key="9">
    <source>
        <dbReference type="SAM" id="Phobius"/>
    </source>
</evidence>
<dbReference type="InterPro" id="IPR005467">
    <property type="entry name" value="His_kinase_dom"/>
</dbReference>
<keyword evidence="13" id="KW-1185">Reference proteome</keyword>
<dbReference type="SMART" id="SM00304">
    <property type="entry name" value="HAMP"/>
    <property type="match status" value="1"/>
</dbReference>
<keyword evidence="6" id="KW-0547">Nucleotide-binding</keyword>
<dbReference type="Pfam" id="PF00672">
    <property type="entry name" value="HAMP"/>
    <property type="match status" value="1"/>
</dbReference>
<keyword evidence="7" id="KW-0418">Kinase</keyword>
<dbReference type="Gene3D" id="6.10.340.10">
    <property type="match status" value="1"/>
</dbReference>
<dbReference type="EMBL" id="MDDS01000016">
    <property type="protein sequence ID" value="ODP38322.1"/>
    <property type="molecule type" value="Genomic_DNA"/>
</dbReference>
<dbReference type="CDD" id="cd06225">
    <property type="entry name" value="HAMP"/>
    <property type="match status" value="1"/>
</dbReference>
<dbReference type="GO" id="GO:0004673">
    <property type="term" value="F:protein histidine kinase activity"/>
    <property type="evidence" value="ECO:0007669"/>
    <property type="project" value="UniProtKB-EC"/>
</dbReference>
<dbReference type="SUPFAM" id="SSF158472">
    <property type="entry name" value="HAMP domain-like"/>
    <property type="match status" value="1"/>
</dbReference>
<reference evidence="12 13" key="1">
    <citation type="submission" date="2016-08" db="EMBL/GenBank/DDBJ databases">
        <title>Draft genome of the agarase producing Sphingomonas sp. MCT13.</title>
        <authorList>
            <person name="D'Andrea M.M."/>
            <person name="Rossolini G.M."/>
            <person name="Thaller M.C."/>
        </authorList>
    </citation>
    <scope>NUCLEOTIDE SEQUENCE [LARGE SCALE GENOMIC DNA]</scope>
    <source>
        <strain evidence="12 13">MCT13</strain>
    </source>
</reference>
<dbReference type="PROSITE" id="PS50109">
    <property type="entry name" value="HIS_KIN"/>
    <property type="match status" value="1"/>
</dbReference>
<protein>
    <recommendedName>
        <fullName evidence="3">histidine kinase</fullName>
        <ecNumber evidence="3">2.7.13.3</ecNumber>
    </recommendedName>
</protein>
<dbReference type="EC" id="2.7.13.3" evidence="3"/>
<dbReference type="Proteomes" id="UP000094487">
    <property type="component" value="Unassembled WGS sequence"/>
</dbReference>
<sequence length="397" mass="42216">MRRVTNLRSLFQASLGAKLIAIMTASVLLPAAAMALSLSLVPAPSTLHLVAMGLALLLASAAALSWAAMRFVLRPINRLERHMGVVRRSGHSAPFVDMSRDDEIGRLVGSFNAMLAQLKDLRERVEGQSFKLGQSEQAIAVMHNVRNALNPISTVLSQGVPNSALTDRSLLNRTIAELADGSLPAVRREKLAAFLAAAIESEAQAHEKRQARLEICRDALNNVLEIIGQQQADAQARPALVPCDVTEIVARNATIARYSGTASLAFHFPSKPHWVMANRVLLSQVVGNLFANAAEAIAASGRGGGSIAVLIHERGGMIEVVVRDDGEGFDPAMAPRLFHRGFSTRAHKSGGLGLHWCANTMQSMGGALALRSDGRGHGTRAILSLQAAAILPIEAAA</sequence>
<dbReference type="InterPro" id="IPR003660">
    <property type="entry name" value="HAMP_dom"/>
</dbReference>
<evidence type="ECO:0000256" key="2">
    <source>
        <dbReference type="ARBA" id="ARBA00004370"/>
    </source>
</evidence>
<dbReference type="GO" id="GO:0005524">
    <property type="term" value="F:ATP binding"/>
    <property type="evidence" value="ECO:0007669"/>
    <property type="project" value="UniProtKB-KW"/>
</dbReference>
<keyword evidence="9" id="KW-0472">Membrane</keyword>
<feature type="transmembrane region" description="Helical" evidence="9">
    <location>
        <begin position="47"/>
        <end position="73"/>
    </location>
</feature>
<evidence type="ECO:0000256" key="1">
    <source>
        <dbReference type="ARBA" id="ARBA00000085"/>
    </source>
</evidence>
<evidence type="ECO:0000256" key="7">
    <source>
        <dbReference type="ARBA" id="ARBA00022777"/>
    </source>
</evidence>
<proteinExistence type="predicted"/>
<evidence type="ECO:0000313" key="12">
    <source>
        <dbReference type="EMBL" id="ODP38322.1"/>
    </source>
</evidence>
<keyword evidence="9" id="KW-1133">Transmembrane helix</keyword>
<comment type="catalytic activity">
    <reaction evidence="1">
        <text>ATP + protein L-histidine = ADP + protein N-phospho-L-histidine.</text>
        <dbReference type="EC" id="2.7.13.3"/>
    </reaction>
</comment>
<keyword evidence="4" id="KW-0597">Phosphoprotein</keyword>
<dbReference type="Pfam" id="PF02518">
    <property type="entry name" value="HATPase_c"/>
    <property type="match status" value="1"/>
</dbReference>
<gene>
    <name evidence="12" type="ORF">BFL28_14460</name>
</gene>
<feature type="domain" description="HAMP" evidence="11">
    <location>
        <begin position="70"/>
        <end position="123"/>
    </location>
</feature>
<name>A0A1E3LWZ3_9SPHN</name>
<evidence type="ECO:0000259" key="11">
    <source>
        <dbReference type="PROSITE" id="PS50885"/>
    </source>
</evidence>
<accession>A0A1E3LWZ3</accession>
<evidence type="ECO:0000313" key="13">
    <source>
        <dbReference type="Proteomes" id="UP000094487"/>
    </source>
</evidence>
<dbReference type="SUPFAM" id="SSF55874">
    <property type="entry name" value="ATPase domain of HSP90 chaperone/DNA topoisomerase II/histidine kinase"/>
    <property type="match status" value="1"/>
</dbReference>
<organism evidence="12 13">
    <name type="scientific">Sphingomonas turrisvirgatae</name>
    <dbReference type="NCBI Taxonomy" id="1888892"/>
    <lineage>
        <taxon>Bacteria</taxon>
        <taxon>Pseudomonadati</taxon>
        <taxon>Pseudomonadota</taxon>
        <taxon>Alphaproteobacteria</taxon>
        <taxon>Sphingomonadales</taxon>
        <taxon>Sphingomonadaceae</taxon>
        <taxon>Sphingomonas</taxon>
    </lineage>
</organism>
<comment type="caution">
    <text evidence="12">The sequence shown here is derived from an EMBL/GenBank/DDBJ whole genome shotgun (WGS) entry which is preliminary data.</text>
</comment>
<evidence type="ECO:0000256" key="6">
    <source>
        <dbReference type="ARBA" id="ARBA00022741"/>
    </source>
</evidence>
<dbReference type="PANTHER" id="PTHR44936:SF10">
    <property type="entry name" value="SENSOR PROTEIN RSTB"/>
    <property type="match status" value="1"/>
</dbReference>
<dbReference type="InterPro" id="IPR003594">
    <property type="entry name" value="HATPase_dom"/>
</dbReference>
<keyword evidence="9" id="KW-0812">Transmembrane</keyword>
<dbReference type="InterPro" id="IPR036890">
    <property type="entry name" value="HATPase_C_sf"/>
</dbReference>
<evidence type="ECO:0000256" key="4">
    <source>
        <dbReference type="ARBA" id="ARBA00022553"/>
    </source>
</evidence>
<keyword evidence="8" id="KW-0067">ATP-binding</keyword>
<feature type="domain" description="Histidine kinase" evidence="10">
    <location>
        <begin position="182"/>
        <end position="389"/>
    </location>
</feature>
<dbReference type="PANTHER" id="PTHR44936">
    <property type="entry name" value="SENSOR PROTEIN CREC"/>
    <property type="match status" value="1"/>
</dbReference>
<dbReference type="STRING" id="1888892.BFL28_14460"/>
<evidence type="ECO:0000259" key="10">
    <source>
        <dbReference type="PROSITE" id="PS50109"/>
    </source>
</evidence>
<comment type="subcellular location">
    <subcellularLocation>
        <location evidence="2">Membrane</location>
    </subcellularLocation>
</comment>
<dbReference type="InterPro" id="IPR050980">
    <property type="entry name" value="2C_sensor_his_kinase"/>
</dbReference>
<dbReference type="SMART" id="SM00387">
    <property type="entry name" value="HATPase_c"/>
    <property type="match status" value="1"/>
</dbReference>
<feature type="transmembrane region" description="Helical" evidence="9">
    <location>
        <begin position="20"/>
        <end position="41"/>
    </location>
</feature>
<dbReference type="GO" id="GO:0007165">
    <property type="term" value="P:signal transduction"/>
    <property type="evidence" value="ECO:0007669"/>
    <property type="project" value="InterPro"/>
</dbReference>
<dbReference type="Gene3D" id="3.30.565.10">
    <property type="entry name" value="Histidine kinase-like ATPase, C-terminal domain"/>
    <property type="match status" value="1"/>
</dbReference>
<dbReference type="GO" id="GO:0016020">
    <property type="term" value="C:membrane"/>
    <property type="evidence" value="ECO:0007669"/>
    <property type="project" value="UniProtKB-SubCell"/>
</dbReference>
<evidence type="ECO:0000256" key="5">
    <source>
        <dbReference type="ARBA" id="ARBA00022679"/>
    </source>
</evidence>
<evidence type="ECO:0000256" key="8">
    <source>
        <dbReference type="ARBA" id="ARBA00022840"/>
    </source>
</evidence>
<evidence type="ECO:0000256" key="3">
    <source>
        <dbReference type="ARBA" id="ARBA00012438"/>
    </source>
</evidence>